<feature type="compositionally biased region" description="Acidic residues" evidence="2">
    <location>
        <begin position="20"/>
        <end position="38"/>
    </location>
</feature>
<evidence type="ECO:0000256" key="1">
    <source>
        <dbReference type="SAM" id="Coils"/>
    </source>
</evidence>
<feature type="coiled-coil region" evidence="1">
    <location>
        <begin position="522"/>
        <end position="549"/>
    </location>
</feature>
<dbReference type="PANTHER" id="PTHR16275:SF8">
    <property type="entry name" value="COILED-COIL DOMAIN-CONTAINING PROTEIN 40"/>
    <property type="match status" value="1"/>
</dbReference>
<dbReference type="RefSeq" id="XP_030855253.1">
    <property type="nucleotide sequence ID" value="XM_030999393.1"/>
</dbReference>
<feature type="coiled-coil region" evidence="1">
    <location>
        <begin position="575"/>
        <end position="606"/>
    </location>
</feature>
<name>A0A7M7T5G6_STRPU</name>
<dbReference type="FunCoup" id="A0A7M7T5G6">
    <property type="interactions" value="72"/>
</dbReference>
<dbReference type="InParanoid" id="A0A7M7T5G6"/>
<feature type="compositionally biased region" description="Low complexity" evidence="2">
    <location>
        <begin position="56"/>
        <end position="71"/>
    </location>
</feature>
<dbReference type="EnsemblMetazoa" id="XM_030999393">
    <property type="protein sequence ID" value="XP_030855253"/>
    <property type="gene ID" value="LOC100887907"/>
</dbReference>
<dbReference type="GO" id="GO:0035082">
    <property type="term" value="P:axoneme assembly"/>
    <property type="evidence" value="ECO:0007669"/>
    <property type="project" value="InterPro"/>
</dbReference>
<feature type="coiled-coil region" evidence="1">
    <location>
        <begin position="839"/>
        <end position="880"/>
    </location>
</feature>
<accession>A0A7M7T5G6</accession>
<protein>
    <recommendedName>
        <fullName evidence="5">Coiled-coil domain-containing protein 40</fullName>
    </recommendedName>
</protein>
<feature type="coiled-coil region" evidence="1">
    <location>
        <begin position="955"/>
        <end position="1010"/>
    </location>
</feature>
<reference evidence="3" key="2">
    <citation type="submission" date="2021-01" db="UniProtKB">
        <authorList>
            <consortium name="EnsemblMetazoa"/>
        </authorList>
    </citation>
    <scope>IDENTIFICATION</scope>
</reference>
<keyword evidence="1" id="KW-0175">Coiled coil</keyword>
<dbReference type="KEGG" id="spu:100887907"/>
<feature type="region of interest" description="Disordered" evidence="2">
    <location>
        <begin position="1"/>
        <end position="243"/>
    </location>
</feature>
<feature type="compositionally biased region" description="Basic and acidic residues" evidence="2">
    <location>
        <begin position="1"/>
        <end position="12"/>
    </location>
</feature>
<feature type="compositionally biased region" description="Pro residues" evidence="2">
    <location>
        <begin position="147"/>
        <end position="162"/>
    </location>
</feature>
<feature type="coiled-coil region" evidence="1">
    <location>
        <begin position="326"/>
        <end position="465"/>
    </location>
</feature>
<dbReference type="AlphaFoldDB" id="A0A7M7T5G6"/>
<dbReference type="Pfam" id="PF08647">
    <property type="entry name" value="BRE1"/>
    <property type="match status" value="1"/>
</dbReference>
<dbReference type="InterPro" id="IPR037386">
    <property type="entry name" value="CCDC40"/>
</dbReference>
<feature type="coiled-coil region" evidence="1">
    <location>
        <begin position="648"/>
        <end position="682"/>
    </location>
</feature>
<evidence type="ECO:0000313" key="3">
    <source>
        <dbReference type="EnsemblMetazoa" id="XP_030855253"/>
    </source>
</evidence>
<keyword evidence="4" id="KW-1185">Reference proteome</keyword>
<dbReference type="OrthoDB" id="188741at2759"/>
<dbReference type="GO" id="GO:0005737">
    <property type="term" value="C:cytoplasm"/>
    <property type="evidence" value="ECO:0000318"/>
    <property type="project" value="GO_Central"/>
</dbReference>
<dbReference type="GeneID" id="100887907"/>
<dbReference type="Proteomes" id="UP000007110">
    <property type="component" value="Unassembled WGS sequence"/>
</dbReference>
<reference evidence="4" key="1">
    <citation type="submission" date="2015-02" db="EMBL/GenBank/DDBJ databases">
        <title>Genome sequencing for Strongylocentrotus purpuratus.</title>
        <authorList>
            <person name="Murali S."/>
            <person name="Liu Y."/>
            <person name="Vee V."/>
            <person name="English A."/>
            <person name="Wang M."/>
            <person name="Skinner E."/>
            <person name="Han Y."/>
            <person name="Muzny D.M."/>
            <person name="Worley K.C."/>
            <person name="Gibbs R.A."/>
        </authorList>
    </citation>
    <scope>NUCLEOTIDE SEQUENCE</scope>
</reference>
<proteinExistence type="predicted"/>
<evidence type="ECO:0000313" key="4">
    <source>
        <dbReference type="Proteomes" id="UP000007110"/>
    </source>
</evidence>
<sequence length="1110" mass="125782">MAEERPSSKEQMEAGNMDELPADEAQGEPAPGEEDLAVEEAAPSPQAEERPASGTQRPSSGSQRPPSASQRTPSGTERPPSASQRPPSATRTPSAGRPPSAGSGRPPSAGRPSSAARPPSAGARPASGSRRSGSGAQRPPSGEKRSPVPPQASPTASPPATPPALQEEVTGPPPQLEPEHAGMPEQDDLPQGYTSIPPMDTAQMMGGEMEEEDEAEEEEEYQPRFGRGGEDDYDDSEASDDESEMVVLDPEHPLMKRFQDALKGHLTKQMEKVDLEVRELKEALKGKLGDREELGVNLYGMQQELARQQTLLEKRHDQMGQLSLMRAQCEEQLREVRDMYKKTQQNVNTQRKESSALQTEVENLALHLYYMTNAKEDIRGDIAVMRRAAEKADTEVSTAEEDKQKQDLYVDRLTETVDKLREQIALYEAQSSAQGEETKAAKEALSDARMEIESINLEKKQLFQQWNSSLIGMRRRDEAHAAMQEALSQQKQHIMSLATEIEGYKKSIMKEQENNETLTLLLQKNEIDINSLRKQISTSQDRQEKIKQEYSTYSRMLHETEQALNRATTDRTLRVNELTALRKQIEREYQEKLRLEESIMDTLRNKLTMDKAAHYAKKMAGNIRKSIADQEAAKAKVENEISQDTLDLSNTNTRVEQLRKSLKELDGEIHEKNQIINRSEGEMVKRNAVIERKQGQIDQYNKKIEAAISGQGGEELGPLEQEVNALTKNIDTRTQEIADLQQFWLRQQGELVKMTQDKDNQQMEVDTMKKALTILHQKKMRIEGEIEGQLYDRKMVDKSIQNMQNDMLKLNQLLTREGKIRQDLHQDNALIENDFVLSLREAERESLEMQGKLDELGEEKERLLNSLVEAERQIMLWEKKTQLAREAKATVDSEVGQGEIRAMSAEIHRMEVRHTQLMKLQEKLIQDMEKAVSRRDTIVTRGDAQSKMNKKVETKGAFQKKLLELRKKIKETQQDANGCDNDIAELRGHQQMLNQQLDNKQREFHELQSMADTQDGDIERLVELKQKNLGDIVSRQRKVKNYQALKDGKYTLLCKTEAALEAESKKQLDKMQTVATIADRLITEFPQIQPAMRSVQMVLSSRGAADDELW</sequence>
<organism evidence="3 4">
    <name type="scientific">Strongylocentrotus purpuratus</name>
    <name type="common">Purple sea urchin</name>
    <dbReference type="NCBI Taxonomy" id="7668"/>
    <lineage>
        <taxon>Eukaryota</taxon>
        <taxon>Metazoa</taxon>
        <taxon>Echinodermata</taxon>
        <taxon>Eleutherozoa</taxon>
        <taxon>Echinozoa</taxon>
        <taxon>Echinoidea</taxon>
        <taxon>Euechinoidea</taxon>
        <taxon>Echinacea</taxon>
        <taxon>Camarodonta</taxon>
        <taxon>Echinidea</taxon>
        <taxon>Strongylocentrotidae</taxon>
        <taxon>Strongylocentrotus</taxon>
    </lineage>
</organism>
<feature type="compositionally biased region" description="Acidic residues" evidence="2">
    <location>
        <begin position="208"/>
        <end position="220"/>
    </location>
</feature>
<evidence type="ECO:0008006" key="5">
    <source>
        <dbReference type="Google" id="ProtNLM"/>
    </source>
</evidence>
<evidence type="ECO:0000256" key="2">
    <source>
        <dbReference type="SAM" id="MobiDB-lite"/>
    </source>
</evidence>
<dbReference type="OMA" id="YIVRHQY"/>
<dbReference type="PANTHER" id="PTHR16275">
    <property type="entry name" value="COILED-COIL DOMAIN-CONTAINING PROTEIN 40"/>
    <property type="match status" value="1"/>
</dbReference>
<feature type="compositionally biased region" description="Low complexity" evidence="2">
    <location>
        <begin position="78"/>
        <end position="140"/>
    </location>
</feature>
<feature type="compositionally biased region" description="Acidic residues" evidence="2">
    <location>
        <begin position="231"/>
        <end position="243"/>
    </location>
</feature>